<dbReference type="OrthoDB" id="4632815at2"/>
<organism evidence="2 3">
    <name type="scientific">Gulosibacter macacae</name>
    <dbReference type="NCBI Taxonomy" id="2488791"/>
    <lineage>
        <taxon>Bacteria</taxon>
        <taxon>Bacillati</taxon>
        <taxon>Actinomycetota</taxon>
        <taxon>Actinomycetes</taxon>
        <taxon>Micrococcales</taxon>
        <taxon>Microbacteriaceae</taxon>
        <taxon>Gulosibacter</taxon>
    </lineage>
</organism>
<evidence type="ECO:0000313" key="2">
    <source>
        <dbReference type="EMBL" id="RRJ87852.1"/>
    </source>
</evidence>
<dbReference type="PANTHER" id="PTHR43162:SF1">
    <property type="entry name" value="PRESTALK A DIFFERENTIATION PROTEIN A"/>
    <property type="match status" value="1"/>
</dbReference>
<feature type="domain" description="NAD(P)-binding" evidence="1">
    <location>
        <begin position="10"/>
        <end position="114"/>
    </location>
</feature>
<name>A0A3P3VYF8_9MICO</name>
<accession>A0A3P3VYF8</accession>
<comment type="caution">
    <text evidence="2">The sequence shown here is derived from an EMBL/GenBank/DDBJ whole genome shotgun (WGS) entry which is preliminary data.</text>
</comment>
<dbReference type="InterPro" id="IPR036291">
    <property type="entry name" value="NAD(P)-bd_dom_sf"/>
</dbReference>
<dbReference type="InterPro" id="IPR016040">
    <property type="entry name" value="NAD(P)-bd_dom"/>
</dbReference>
<proteinExistence type="predicted"/>
<dbReference type="EMBL" id="RQVS01000003">
    <property type="protein sequence ID" value="RRJ87852.1"/>
    <property type="molecule type" value="Genomic_DNA"/>
</dbReference>
<dbReference type="PANTHER" id="PTHR43162">
    <property type="match status" value="1"/>
</dbReference>
<dbReference type="AlphaFoldDB" id="A0A3P3VYF8"/>
<keyword evidence="3" id="KW-1185">Reference proteome</keyword>
<reference evidence="2 3" key="1">
    <citation type="submission" date="2018-11" db="EMBL/GenBank/DDBJ databases">
        <title>YIM 102482-1 draft genome.</title>
        <authorList>
            <person name="Li G."/>
            <person name="Jiang Y."/>
        </authorList>
    </citation>
    <scope>NUCLEOTIDE SEQUENCE [LARGE SCALE GENOMIC DNA]</scope>
    <source>
        <strain evidence="2 3">YIM 102482-1</strain>
    </source>
</reference>
<dbReference type="Gene3D" id="3.40.50.720">
    <property type="entry name" value="NAD(P)-binding Rossmann-like Domain"/>
    <property type="match status" value="1"/>
</dbReference>
<dbReference type="Proteomes" id="UP000274391">
    <property type="component" value="Unassembled WGS sequence"/>
</dbReference>
<dbReference type="Pfam" id="PF13460">
    <property type="entry name" value="NAD_binding_10"/>
    <property type="match status" value="1"/>
</dbReference>
<protein>
    <submittedName>
        <fullName evidence="2">NAD-dependent epimerase/dehydratase family protein</fullName>
    </submittedName>
</protein>
<dbReference type="InterPro" id="IPR051604">
    <property type="entry name" value="Ergot_Alk_Oxidoreductase"/>
</dbReference>
<dbReference type="RefSeq" id="WP_124969789.1">
    <property type="nucleotide sequence ID" value="NZ_RQVS01000003.1"/>
</dbReference>
<evidence type="ECO:0000259" key="1">
    <source>
        <dbReference type="Pfam" id="PF13460"/>
    </source>
</evidence>
<dbReference type="Gene3D" id="3.90.25.10">
    <property type="entry name" value="UDP-galactose 4-epimerase, domain 1"/>
    <property type="match status" value="1"/>
</dbReference>
<sequence length="289" mass="31472">MRIAVTTPMGHVGRHVTSMLIRSGVRPLLLARKPTNVAPELWEHADIVEANSTDPAQVTAATQGVDAIYWVDPSVMSSDPVADYTLATKALVKAVTANGIGRVVFQSSIGAEKRHGVGEIDGLAVTEVALDALDVDVTHLRCGYFFTNLLLDIDAVRQGQVTTVLPLDQPMSWVAPRDIAEVASLTLLNTQWRGRRVQAVHGPQDLSWRQVAETLTAHVGHPVHAEQITDTEMLQRYLAVGMPPMMADAVLGMSTGLRDGFRPEQRRTLATTTPTTLTSWIHEELIPVL</sequence>
<dbReference type="SUPFAM" id="SSF51735">
    <property type="entry name" value="NAD(P)-binding Rossmann-fold domains"/>
    <property type="match status" value="1"/>
</dbReference>
<evidence type="ECO:0000313" key="3">
    <source>
        <dbReference type="Proteomes" id="UP000274391"/>
    </source>
</evidence>
<gene>
    <name evidence="2" type="ORF">EG850_03065</name>
</gene>